<comment type="caution">
    <text evidence="1">The sequence shown here is derived from an EMBL/GenBank/DDBJ whole genome shotgun (WGS) entry which is preliminary data.</text>
</comment>
<protein>
    <submittedName>
        <fullName evidence="1">Uncharacterized protein</fullName>
    </submittedName>
</protein>
<reference evidence="1 2" key="1">
    <citation type="journal article" date="2013" name="Genome Announc.">
        <title>Genome Sequence of Naphthalene-Degrading Soil Bacterium Pseudomonas putida CSV86.</title>
        <authorList>
            <person name="Phale P.S."/>
            <person name="Paliwal V."/>
            <person name="Raju S.C."/>
            <person name="Modak A."/>
            <person name="Purohit H.J."/>
        </authorList>
    </citation>
    <scope>NUCLEOTIDE SEQUENCE [LARGE SCALE GENOMIC DNA]</scope>
    <source>
        <strain evidence="1 2">CSV86</strain>
    </source>
</reference>
<dbReference type="AlphaFoldDB" id="A0A7K4E7V1"/>
<sequence>MQHRRHYHIADGGTLVGNSGQTLSFGSLVLSQNSKPRLNLGSPVTGAPRCFNVSSALTLGGSINITDAGALGNGVYRLFDYGGSLTDQASVSVTDPMEWTLPICPCRPA</sequence>
<dbReference type="EMBL" id="AMWJ02000001">
    <property type="protein sequence ID" value="NNJ13773.1"/>
    <property type="molecule type" value="Genomic_DNA"/>
</dbReference>
<organism evidence="1 2">
    <name type="scientific">Pseudomonas bharatica CSV86</name>
    <dbReference type="NCBI Taxonomy" id="1005395"/>
    <lineage>
        <taxon>Bacteria</taxon>
        <taxon>Pseudomonadati</taxon>
        <taxon>Pseudomonadota</taxon>
        <taxon>Gammaproteobacteria</taxon>
        <taxon>Pseudomonadales</taxon>
        <taxon>Pseudomonadaceae</taxon>
        <taxon>Pseudomonas</taxon>
        <taxon>Pseudomonas bharatica</taxon>
    </lineage>
</organism>
<proteinExistence type="predicted"/>
<accession>A0A7K4E7V1</accession>
<name>A0A7K4E7V1_9PSED</name>
<gene>
    <name evidence="1" type="ORF">CSV86_000010</name>
</gene>
<keyword evidence="2" id="KW-1185">Reference proteome</keyword>
<evidence type="ECO:0000313" key="1">
    <source>
        <dbReference type="EMBL" id="NNJ13773.1"/>
    </source>
</evidence>
<dbReference type="Proteomes" id="UP000010448">
    <property type="component" value="Unassembled WGS sequence"/>
</dbReference>
<dbReference type="RefSeq" id="WP_170394273.1">
    <property type="nucleotide sequence ID" value="NZ_AMWJ02000001.1"/>
</dbReference>
<evidence type="ECO:0000313" key="2">
    <source>
        <dbReference type="Proteomes" id="UP000010448"/>
    </source>
</evidence>